<gene>
    <name evidence="1" type="ORF">SAMN04489712_109238</name>
</gene>
<dbReference type="InterPro" id="IPR050583">
    <property type="entry name" value="Mycobacterial_A85_antigen"/>
</dbReference>
<dbReference type="InterPro" id="IPR029058">
    <property type="entry name" value="AB_hydrolase_fold"/>
</dbReference>
<dbReference type="InterPro" id="IPR000801">
    <property type="entry name" value="Esterase-like"/>
</dbReference>
<dbReference type="Pfam" id="PF00756">
    <property type="entry name" value="Esterase"/>
    <property type="match status" value="1"/>
</dbReference>
<evidence type="ECO:0000313" key="1">
    <source>
        <dbReference type="EMBL" id="SEG71071.1"/>
    </source>
</evidence>
<sequence>MTISHGVRSHGVRSHGVRRTLGALGAAVLGLGLLPGLPASAWAAAAYRPADNGARIVGQRQVDASRLEITVRSPAVGRDLKATVLVPKGWRRNAKRTWPTVYMYGGGGGDDHTTWIKQTGLAALARKWDTLVVLPYAGSFGGYVNHFNYGRRGKPRWETHHTVELTQLVERNLRAGSRRAVMGISAGALGAMTYAGHKPGLFKYVAAFSGVLHISRPGVPAILMAINARSNQGDPFNIWGVPGVHEANWKAHDPYELAPRLRGTKLYISSGTTGERGPLDPKNLSEEEATRLRILGGLSEQLTGEASKSFTTRLRQLKIPVTTHFYGNGWHAWPYWNREMRRAWPTAMKTIGAKQIT</sequence>
<dbReference type="Gene3D" id="3.40.50.1820">
    <property type="entry name" value="alpha/beta hydrolase"/>
    <property type="match status" value="1"/>
</dbReference>
<protein>
    <submittedName>
        <fullName evidence="1">S-formylglutathione hydrolase FrmB</fullName>
    </submittedName>
</protein>
<accession>A0A1H6CDK8</accession>
<evidence type="ECO:0000313" key="2">
    <source>
        <dbReference type="Proteomes" id="UP000236723"/>
    </source>
</evidence>
<dbReference type="GO" id="GO:0016747">
    <property type="term" value="F:acyltransferase activity, transferring groups other than amino-acyl groups"/>
    <property type="evidence" value="ECO:0007669"/>
    <property type="project" value="TreeGrafter"/>
</dbReference>
<dbReference type="GO" id="GO:0016787">
    <property type="term" value="F:hydrolase activity"/>
    <property type="evidence" value="ECO:0007669"/>
    <property type="project" value="UniProtKB-KW"/>
</dbReference>
<dbReference type="PANTHER" id="PTHR48098:SF1">
    <property type="entry name" value="DIACYLGLYCEROL ACYLTRANSFERASE_MYCOLYLTRANSFERASE AG85A"/>
    <property type="match status" value="1"/>
</dbReference>
<dbReference type="AlphaFoldDB" id="A0A1H6CDK8"/>
<dbReference type="OrthoDB" id="4527292at2"/>
<dbReference type="EMBL" id="FNVO01000009">
    <property type="protein sequence ID" value="SEG71071.1"/>
    <property type="molecule type" value="Genomic_DNA"/>
</dbReference>
<dbReference type="Proteomes" id="UP000236723">
    <property type="component" value="Unassembled WGS sequence"/>
</dbReference>
<dbReference type="PANTHER" id="PTHR48098">
    <property type="entry name" value="ENTEROCHELIN ESTERASE-RELATED"/>
    <property type="match status" value="1"/>
</dbReference>
<keyword evidence="1" id="KW-0378">Hydrolase</keyword>
<keyword evidence="2" id="KW-1185">Reference proteome</keyword>
<reference evidence="2" key="1">
    <citation type="submission" date="2016-10" db="EMBL/GenBank/DDBJ databases">
        <authorList>
            <person name="Varghese N."/>
            <person name="Submissions S."/>
        </authorList>
    </citation>
    <scope>NUCLEOTIDE SEQUENCE [LARGE SCALE GENOMIC DNA]</scope>
    <source>
        <strain evidence="2">DSM 43163</strain>
    </source>
</reference>
<organism evidence="1 2">
    <name type="scientific">Thermomonospora echinospora</name>
    <dbReference type="NCBI Taxonomy" id="1992"/>
    <lineage>
        <taxon>Bacteria</taxon>
        <taxon>Bacillati</taxon>
        <taxon>Actinomycetota</taxon>
        <taxon>Actinomycetes</taxon>
        <taxon>Streptosporangiales</taxon>
        <taxon>Thermomonosporaceae</taxon>
        <taxon>Thermomonospora</taxon>
    </lineage>
</organism>
<dbReference type="SUPFAM" id="SSF53474">
    <property type="entry name" value="alpha/beta-Hydrolases"/>
    <property type="match status" value="1"/>
</dbReference>
<name>A0A1H6CDK8_9ACTN</name>
<proteinExistence type="predicted"/>
<dbReference type="RefSeq" id="WP_146087461.1">
    <property type="nucleotide sequence ID" value="NZ_FNVO01000009.1"/>
</dbReference>